<comment type="caution">
    <text evidence="1">The sequence shown here is derived from an EMBL/GenBank/DDBJ whole genome shotgun (WGS) entry which is preliminary data.</text>
</comment>
<reference evidence="1 2" key="1">
    <citation type="journal article" date="2019" name="Sci. Rep.">
        <title>Orb-weaving spider Araneus ventricosus genome elucidates the spidroin gene catalogue.</title>
        <authorList>
            <person name="Kono N."/>
            <person name="Nakamura H."/>
            <person name="Ohtoshi R."/>
            <person name="Moran D.A.P."/>
            <person name="Shinohara A."/>
            <person name="Yoshida Y."/>
            <person name="Fujiwara M."/>
            <person name="Mori M."/>
            <person name="Tomita M."/>
            <person name="Arakawa K."/>
        </authorList>
    </citation>
    <scope>NUCLEOTIDE SEQUENCE [LARGE SCALE GENOMIC DNA]</scope>
</reference>
<dbReference type="Proteomes" id="UP000499080">
    <property type="component" value="Unassembled WGS sequence"/>
</dbReference>
<keyword evidence="2" id="KW-1185">Reference proteome</keyword>
<gene>
    <name evidence="1" type="ORF">AVEN_60529_1</name>
</gene>
<evidence type="ECO:0000313" key="1">
    <source>
        <dbReference type="EMBL" id="GBO05475.1"/>
    </source>
</evidence>
<protein>
    <submittedName>
        <fullName evidence="1">Uncharacterized protein</fullName>
    </submittedName>
</protein>
<dbReference type="AlphaFoldDB" id="A0A4Y2TXQ2"/>
<sequence length="129" mass="15104">MSTRKFLLRVRGSVQMEHSGMAETATRRRRLTHSSSPQFLSILFLTLHGRSVLEIVINLNLHKSFDTIQFFQTAHGEFPWHTLWLRFFQMDYAAESINTLTFNTFRSHNFLQCQYLVCDAAVTPHRINS</sequence>
<dbReference type="EMBL" id="BGPR01032104">
    <property type="protein sequence ID" value="GBO05475.1"/>
    <property type="molecule type" value="Genomic_DNA"/>
</dbReference>
<name>A0A4Y2TXQ2_ARAVE</name>
<accession>A0A4Y2TXQ2</accession>
<organism evidence="1 2">
    <name type="scientific">Araneus ventricosus</name>
    <name type="common">Orbweaver spider</name>
    <name type="synonym">Epeira ventricosa</name>
    <dbReference type="NCBI Taxonomy" id="182803"/>
    <lineage>
        <taxon>Eukaryota</taxon>
        <taxon>Metazoa</taxon>
        <taxon>Ecdysozoa</taxon>
        <taxon>Arthropoda</taxon>
        <taxon>Chelicerata</taxon>
        <taxon>Arachnida</taxon>
        <taxon>Araneae</taxon>
        <taxon>Araneomorphae</taxon>
        <taxon>Entelegynae</taxon>
        <taxon>Araneoidea</taxon>
        <taxon>Araneidae</taxon>
        <taxon>Araneus</taxon>
    </lineage>
</organism>
<evidence type="ECO:0000313" key="2">
    <source>
        <dbReference type="Proteomes" id="UP000499080"/>
    </source>
</evidence>
<proteinExistence type="predicted"/>